<accession>A0A8E1WI52</accession>
<evidence type="ECO:0000259" key="1">
    <source>
        <dbReference type="Pfam" id="PF22522"/>
    </source>
</evidence>
<proteinExistence type="predicted"/>
<dbReference type="RefSeq" id="WP_184772827.1">
    <property type="nucleotide sequence ID" value="NZ_JACHGI010000016.1"/>
</dbReference>
<comment type="caution">
    <text evidence="2">The sequence shown here is derived from an EMBL/GenBank/DDBJ whole genome shotgun (WGS) entry which is preliminary data.</text>
</comment>
<reference evidence="2 3" key="1">
    <citation type="submission" date="2020-08" db="EMBL/GenBank/DDBJ databases">
        <title>Genomic Encyclopedia of Type Strains, Phase IV (KMG-IV): sequencing the most valuable type-strain genomes for metagenomic binning, comparative biology and taxonomic classification.</title>
        <authorList>
            <person name="Goeker M."/>
        </authorList>
    </citation>
    <scope>NUCLEOTIDE SEQUENCE [LARGE SCALE GENOMIC DNA]</scope>
    <source>
        <strain evidence="2 3">DSM 17454</strain>
    </source>
</reference>
<feature type="domain" description="DUF6998" evidence="1">
    <location>
        <begin position="15"/>
        <end position="153"/>
    </location>
</feature>
<sequence>MPYRREFILPPVVADLVAARNKLREHYKSASLKFTLDGNLVGDIGEAVAAEIFGIRLVCGNGTGIDGHAADGRSVQVKATGTGRGPVFRCVDTRADHLLFLDFDFESLGGEIIFNGPEHVALANMPEAWIGQRPVSKVQIRAADALVPIEDRLMREDVG</sequence>
<dbReference type="Proteomes" id="UP000532373">
    <property type="component" value="Unassembled WGS sequence"/>
</dbReference>
<dbReference type="AlphaFoldDB" id="A0A8E1WI52"/>
<protein>
    <recommendedName>
        <fullName evidence="1">DUF6998 domain-containing protein</fullName>
    </recommendedName>
</protein>
<name>A0A8E1WI52_9HYPH</name>
<organism evidence="2 3">
    <name type="scientific">Aminobacter carboxidus</name>
    <dbReference type="NCBI Taxonomy" id="376165"/>
    <lineage>
        <taxon>Bacteria</taxon>
        <taxon>Pseudomonadati</taxon>
        <taxon>Pseudomonadota</taxon>
        <taxon>Alphaproteobacteria</taxon>
        <taxon>Hyphomicrobiales</taxon>
        <taxon>Phyllobacteriaceae</taxon>
        <taxon>Aminobacter</taxon>
    </lineage>
</organism>
<gene>
    <name evidence="2" type="ORF">HNQ96_005331</name>
</gene>
<evidence type="ECO:0000313" key="3">
    <source>
        <dbReference type="Proteomes" id="UP000532373"/>
    </source>
</evidence>
<evidence type="ECO:0000313" key="2">
    <source>
        <dbReference type="EMBL" id="MBB6469441.1"/>
    </source>
</evidence>
<dbReference type="InterPro" id="IPR054267">
    <property type="entry name" value="DUF6998"/>
</dbReference>
<dbReference type="Pfam" id="PF22522">
    <property type="entry name" value="DUF6998"/>
    <property type="match status" value="1"/>
</dbReference>
<dbReference type="EMBL" id="JACHGI010000016">
    <property type="protein sequence ID" value="MBB6469441.1"/>
    <property type="molecule type" value="Genomic_DNA"/>
</dbReference>